<dbReference type="Pfam" id="PF00083">
    <property type="entry name" value="Sugar_tr"/>
    <property type="match status" value="1"/>
</dbReference>
<dbReference type="PROSITE" id="PS50850">
    <property type="entry name" value="MFS"/>
    <property type="match status" value="1"/>
</dbReference>
<dbReference type="Gene3D" id="1.20.1250.20">
    <property type="entry name" value="MFS general substrate transporter like domains"/>
    <property type="match status" value="1"/>
</dbReference>
<feature type="domain" description="Major facilitator superfamily (MFS) profile" evidence="6">
    <location>
        <begin position="31"/>
        <end position="468"/>
    </location>
</feature>
<keyword evidence="2 5" id="KW-0812">Transmembrane</keyword>
<evidence type="ECO:0000259" key="6">
    <source>
        <dbReference type="PROSITE" id="PS50850"/>
    </source>
</evidence>
<keyword evidence="4 5" id="KW-0472">Membrane</keyword>
<dbReference type="RefSeq" id="XP_023941762.1">
    <property type="nucleotide sequence ID" value="XM_024085994.2"/>
</dbReference>
<dbReference type="GO" id="GO:0022857">
    <property type="term" value="F:transmembrane transporter activity"/>
    <property type="evidence" value="ECO:0007669"/>
    <property type="project" value="InterPro"/>
</dbReference>
<feature type="transmembrane region" description="Helical" evidence="5">
    <location>
        <begin position="314"/>
        <end position="333"/>
    </location>
</feature>
<feature type="transmembrane region" description="Helical" evidence="5">
    <location>
        <begin position="73"/>
        <end position="93"/>
    </location>
</feature>
<evidence type="ECO:0000313" key="8">
    <source>
        <dbReference type="RefSeq" id="XP_023941762.1"/>
    </source>
</evidence>
<sequence>MDQSFEENRYTSACSSSAKSSWLPLIRQMFICSGVTSYFFIYGLFFGAPTVYVPQIRKEANSTDAINMETMSWLFSISSYGSLPWAIICPIIAERYGRKVPYMILWVNTMVSVSLFYFSKSVTELFISGFLQGMLQTIQIGVSIMVLTEYVSPKYRGIFITFKSATFYWGIWISNAIGTFFHWKNIGILVFSCCVYNFSILFWPESPYWLASKGRFEECAKCHRWLKGEDKDAEEELKMLILSSKENLKRKQERREGNQPNSIVRVYNTVKARRFYKPLIPSVLTICLYHFSGKLACTGYVIEIIKSITVSESTAYEGMLVLDGITVLGMYVGVSFTKFFKRRPLLFISAIIGVIFLFALSLYLYLISLKVISENKYLTLFLLMGFSVTISCGPMILSMCFSTELTPLKGRSIFISIFTLSTCTIMGSILKISPYIFKYFASHGAFLFYAIMSSIFIAILYKILPETKDKTIQEIEKYFCDNDNVVEEQELMNPTDARIK</sequence>
<feature type="transmembrane region" description="Helical" evidence="5">
    <location>
        <begin position="159"/>
        <end position="180"/>
    </location>
</feature>
<dbReference type="Proteomes" id="UP001652582">
    <property type="component" value="Chromosome 10"/>
</dbReference>
<dbReference type="PANTHER" id="PTHR48021">
    <property type="match status" value="1"/>
</dbReference>
<proteinExistence type="predicted"/>
<feature type="transmembrane region" description="Helical" evidence="5">
    <location>
        <begin position="29"/>
        <end position="53"/>
    </location>
</feature>
<feature type="transmembrane region" description="Helical" evidence="5">
    <location>
        <begin position="443"/>
        <end position="464"/>
    </location>
</feature>
<keyword evidence="7" id="KW-1185">Reference proteome</keyword>
<dbReference type="KEGG" id="bany:112048466"/>
<organism evidence="7 8">
    <name type="scientific">Bicyclus anynana</name>
    <name type="common">Squinting bush brown butterfly</name>
    <dbReference type="NCBI Taxonomy" id="110368"/>
    <lineage>
        <taxon>Eukaryota</taxon>
        <taxon>Metazoa</taxon>
        <taxon>Ecdysozoa</taxon>
        <taxon>Arthropoda</taxon>
        <taxon>Hexapoda</taxon>
        <taxon>Insecta</taxon>
        <taxon>Pterygota</taxon>
        <taxon>Neoptera</taxon>
        <taxon>Endopterygota</taxon>
        <taxon>Lepidoptera</taxon>
        <taxon>Glossata</taxon>
        <taxon>Ditrysia</taxon>
        <taxon>Papilionoidea</taxon>
        <taxon>Nymphalidae</taxon>
        <taxon>Satyrinae</taxon>
        <taxon>Satyrini</taxon>
        <taxon>Mycalesina</taxon>
        <taxon>Bicyclus</taxon>
    </lineage>
</organism>
<comment type="subcellular location">
    <subcellularLocation>
        <location evidence="1">Membrane</location>
        <topology evidence="1">Multi-pass membrane protein</topology>
    </subcellularLocation>
</comment>
<feature type="transmembrane region" description="Helical" evidence="5">
    <location>
        <begin position="378"/>
        <end position="401"/>
    </location>
</feature>
<feature type="transmembrane region" description="Helical" evidence="5">
    <location>
        <begin position="279"/>
        <end position="302"/>
    </location>
</feature>
<dbReference type="InterPro" id="IPR050549">
    <property type="entry name" value="MFS_Trehalose_Transporter"/>
</dbReference>
<evidence type="ECO:0000256" key="3">
    <source>
        <dbReference type="ARBA" id="ARBA00022989"/>
    </source>
</evidence>
<evidence type="ECO:0000256" key="1">
    <source>
        <dbReference type="ARBA" id="ARBA00004141"/>
    </source>
</evidence>
<evidence type="ECO:0000256" key="4">
    <source>
        <dbReference type="ARBA" id="ARBA00023136"/>
    </source>
</evidence>
<protein>
    <submittedName>
        <fullName evidence="8">Facilitated trehalose transporter Tret1 isoform X1</fullName>
    </submittedName>
</protein>
<name>A0A6J1N9L5_BICAN</name>
<reference evidence="8" key="1">
    <citation type="submission" date="2025-08" db="UniProtKB">
        <authorList>
            <consortium name="RefSeq"/>
        </authorList>
    </citation>
    <scope>IDENTIFICATION</scope>
</reference>
<feature type="transmembrane region" description="Helical" evidence="5">
    <location>
        <begin position="345"/>
        <end position="366"/>
    </location>
</feature>
<gene>
    <name evidence="8" type="primary">LOC112048466</name>
</gene>
<evidence type="ECO:0000313" key="7">
    <source>
        <dbReference type="Proteomes" id="UP001652582"/>
    </source>
</evidence>
<evidence type="ECO:0000256" key="2">
    <source>
        <dbReference type="ARBA" id="ARBA00022692"/>
    </source>
</evidence>
<dbReference type="GeneID" id="112048466"/>
<dbReference type="PANTHER" id="PTHR48021:SF68">
    <property type="entry name" value="MAJOR FACILITATOR SUPERFAMILY (MFS) PROFILE DOMAIN-CONTAINING PROTEIN"/>
    <property type="match status" value="1"/>
</dbReference>
<feature type="transmembrane region" description="Helical" evidence="5">
    <location>
        <begin position="125"/>
        <end position="147"/>
    </location>
</feature>
<dbReference type="InterPro" id="IPR020846">
    <property type="entry name" value="MFS_dom"/>
</dbReference>
<dbReference type="SUPFAM" id="SSF103473">
    <property type="entry name" value="MFS general substrate transporter"/>
    <property type="match status" value="1"/>
</dbReference>
<keyword evidence="3 5" id="KW-1133">Transmembrane helix</keyword>
<accession>A0A6J1N9L5</accession>
<feature type="transmembrane region" description="Helical" evidence="5">
    <location>
        <begin position="413"/>
        <end position="437"/>
    </location>
</feature>
<dbReference type="InterPro" id="IPR036259">
    <property type="entry name" value="MFS_trans_sf"/>
</dbReference>
<dbReference type="AlphaFoldDB" id="A0A6J1N9L5"/>
<dbReference type="OrthoDB" id="5290825at2759"/>
<evidence type="ECO:0000256" key="5">
    <source>
        <dbReference type="SAM" id="Phobius"/>
    </source>
</evidence>
<dbReference type="GO" id="GO:0016020">
    <property type="term" value="C:membrane"/>
    <property type="evidence" value="ECO:0007669"/>
    <property type="project" value="UniProtKB-SubCell"/>
</dbReference>
<feature type="transmembrane region" description="Helical" evidence="5">
    <location>
        <begin position="100"/>
        <end position="119"/>
    </location>
</feature>
<dbReference type="InterPro" id="IPR005828">
    <property type="entry name" value="MFS_sugar_transport-like"/>
</dbReference>
<feature type="transmembrane region" description="Helical" evidence="5">
    <location>
        <begin position="186"/>
        <end position="203"/>
    </location>
</feature>